<dbReference type="PANTHER" id="PTHR45681">
    <property type="entry name" value="POLYKETIDE SYNTHASE 44-RELATED"/>
    <property type="match status" value="1"/>
</dbReference>
<gene>
    <name evidence="3" type="ORF">RM555_03445</name>
</gene>
<dbReference type="PANTHER" id="PTHR45681:SF6">
    <property type="entry name" value="POLYKETIDE SYNTHASE 37"/>
    <property type="match status" value="1"/>
</dbReference>
<dbReference type="GO" id="GO:0008168">
    <property type="term" value="F:methyltransferase activity"/>
    <property type="evidence" value="ECO:0007669"/>
    <property type="project" value="UniProtKB-KW"/>
</dbReference>
<evidence type="ECO:0000313" key="3">
    <source>
        <dbReference type="EMBL" id="MDT0528046.1"/>
    </source>
</evidence>
<dbReference type="CDD" id="cd02440">
    <property type="entry name" value="AdoMet_MTases"/>
    <property type="match status" value="1"/>
</dbReference>
<keyword evidence="3" id="KW-0489">Methyltransferase</keyword>
<dbReference type="Proteomes" id="UP001180973">
    <property type="component" value="Unassembled WGS sequence"/>
</dbReference>
<dbReference type="Pfam" id="PF08242">
    <property type="entry name" value="Methyltransf_12"/>
    <property type="match status" value="1"/>
</dbReference>
<dbReference type="InterPro" id="IPR050444">
    <property type="entry name" value="Polyketide_Synthase"/>
</dbReference>
<dbReference type="GO" id="GO:0032259">
    <property type="term" value="P:methylation"/>
    <property type="evidence" value="ECO:0007669"/>
    <property type="project" value="UniProtKB-KW"/>
</dbReference>
<dbReference type="InterPro" id="IPR029063">
    <property type="entry name" value="SAM-dependent_MTases_sf"/>
</dbReference>
<keyword evidence="4" id="KW-1185">Reference proteome</keyword>
<reference evidence="3" key="1">
    <citation type="submission" date="2023-09" db="EMBL/GenBank/DDBJ databases">
        <title>30 novel species of actinomycetes from the DSMZ collection.</title>
        <authorList>
            <person name="Nouioui I."/>
        </authorList>
    </citation>
    <scope>NUCLEOTIDE SEQUENCE</scope>
    <source>
        <strain evidence="3">DSM 115977</strain>
    </source>
</reference>
<sequence>MTAPDVEATPQPLVDVDQERHARFRTSFEAVTDFGRRLLAARLAAAGVLPAPGAVAGREEILARLAVAPGYQRLGDALLDLLADAGLLRWQGDGLAVTGRVAEAAGFAEDDAVDAAAATLRREHPEAAGYVPLLVACQTQLVEVVRGDRPANEVLFPGGSADLVSAIYRDNVQLDFYNRLCAARVREHVRQFLRRYPRSYAHVMEVGAGTGGTSGPVLDALTDRTERLRYFYTDVGPAFLRLGRQRFGVDRPHVDFARYNVEGAPEDQGFEPGSMDVVLASNVLHATLRISAALRHCHALLKPGGILVVNEMTSRLDYNTLTFGLAEGWWRHAEDEPRVPASPLLDVAGWRAALGRAGFVDVRAHAVPGLDAADQVQTMFVATATGGGGASR</sequence>
<keyword evidence="1 3" id="KW-0808">Transferase</keyword>
<dbReference type="RefSeq" id="WP_311410398.1">
    <property type="nucleotide sequence ID" value="NZ_JAVRFL010000003.1"/>
</dbReference>
<evidence type="ECO:0000313" key="4">
    <source>
        <dbReference type="Proteomes" id="UP001180973"/>
    </source>
</evidence>
<accession>A0ABU2WQ62</accession>
<dbReference type="InterPro" id="IPR013217">
    <property type="entry name" value="Methyltransf_12"/>
</dbReference>
<dbReference type="EC" id="2.1.-.-" evidence="3"/>
<evidence type="ECO:0000256" key="1">
    <source>
        <dbReference type="ARBA" id="ARBA00022679"/>
    </source>
</evidence>
<comment type="caution">
    <text evidence="3">The sequence shown here is derived from an EMBL/GenBank/DDBJ whole genome shotgun (WGS) entry which is preliminary data.</text>
</comment>
<dbReference type="SUPFAM" id="SSF53335">
    <property type="entry name" value="S-adenosyl-L-methionine-dependent methyltransferases"/>
    <property type="match status" value="1"/>
</dbReference>
<evidence type="ECO:0000259" key="2">
    <source>
        <dbReference type="Pfam" id="PF08242"/>
    </source>
</evidence>
<organism evidence="3 4">
    <name type="scientific">Micromonospora reichwaldensis</name>
    <dbReference type="NCBI Taxonomy" id="3075516"/>
    <lineage>
        <taxon>Bacteria</taxon>
        <taxon>Bacillati</taxon>
        <taxon>Actinomycetota</taxon>
        <taxon>Actinomycetes</taxon>
        <taxon>Micromonosporales</taxon>
        <taxon>Micromonosporaceae</taxon>
        <taxon>Micromonospora</taxon>
    </lineage>
</organism>
<name>A0ABU2WQ62_9ACTN</name>
<proteinExistence type="predicted"/>
<dbReference type="EMBL" id="JAVRFL010000003">
    <property type="protein sequence ID" value="MDT0528046.1"/>
    <property type="molecule type" value="Genomic_DNA"/>
</dbReference>
<feature type="domain" description="Methyltransferase type 12" evidence="2">
    <location>
        <begin position="204"/>
        <end position="307"/>
    </location>
</feature>
<protein>
    <submittedName>
        <fullName evidence="3">Class I SAM-dependent methyltransferase</fullName>
        <ecNumber evidence="3">2.1.-.-</ecNumber>
    </submittedName>
</protein>
<dbReference type="Gene3D" id="3.40.50.150">
    <property type="entry name" value="Vaccinia Virus protein VP39"/>
    <property type="match status" value="1"/>
</dbReference>